<dbReference type="Proteomes" id="UP000605986">
    <property type="component" value="Unassembled WGS sequence"/>
</dbReference>
<name>A0A8H4NQ29_9HYPO</name>
<feature type="compositionally biased region" description="Low complexity" evidence="1">
    <location>
        <begin position="24"/>
        <end position="46"/>
    </location>
</feature>
<proteinExistence type="predicted"/>
<reference evidence="2" key="1">
    <citation type="submission" date="2020-01" db="EMBL/GenBank/DDBJ databases">
        <title>Identification and distribution of gene clusters putatively required for synthesis of sphingolipid metabolism inhibitors in phylogenetically diverse species of the filamentous fungus Fusarium.</title>
        <authorList>
            <person name="Kim H.-S."/>
            <person name="Busman M."/>
            <person name="Brown D.W."/>
            <person name="Divon H."/>
            <person name="Uhlig S."/>
            <person name="Proctor R.H."/>
        </authorList>
    </citation>
    <scope>NUCLEOTIDE SEQUENCE</scope>
    <source>
        <strain evidence="2">NRRL 53441</strain>
    </source>
</reference>
<dbReference type="OrthoDB" id="5241071at2759"/>
<comment type="caution">
    <text evidence="2">The sequence shown here is derived from an EMBL/GenBank/DDBJ whole genome shotgun (WGS) entry which is preliminary data.</text>
</comment>
<protein>
    <submittedName>
        <fullName evidence="2">Uncharacterized protein</fullName>
    </submittedName>
</protein>
<evidence type="ECO:0000313" key="3">
    <source>
        <dbReference type="Proteomes" id="UP000605986"/>
    </source>
</evidence>
<feature type="compositionally biased region" description="Low complexity" evidence="1">
    <location>
        <begin position="54"/>
        <end position="68"/>
    </location>
</feature>
<organism evidence="2 3">
    <name type="scientific">Fusarium austroafricanum</name>
    <dbReference type="NCBI Taxonomy" id="2364996"/>
    <lineage>
        <taxon>Eukaryota</taxon>
        <taxon>Fungi</taxon>
        <taxon>Dikarya</taxon>
        <taxon>Ascomycota</taxon>
        <taxon>Pezizomycotina</taxon>
        <taxon>Sordariomycetes</taxon>
        <taxon>Hypocreomycetidae</taxon>
        <taxon>Hypocreales</taxon>
        <taxon>Nectriaceae</taxon>
        <taxon>Fusarium</taxon>
        <taxon>Fusarium concolor species complex</taxon>
    </lineage>
</organism>
<sequence length="133" mass="13706">MTYSADTTRAKTYDELSSSTIIPATTTESVPSSTSTEAPTTMMTLTRQVSEDPSTTGAATSASTGNNTEKPATTTQKAQQADPTDCAGPWASLSDDLSCGIPGQSGQQTQSARLQNYVITAVGSLAKCVSICL</sequence>
<dbReference type="EMBL" id="JAADJG010000894">
    <property type="protein sequence ID" value="KAF4434642.1"/>
    <property type="molecule type" value="Genomic_DNA"/>
</dbReference>
<evidence type="ECO:0000256" key="1">
    <source>
        <dbReference type="SAM" id="MobiDB-lite"/>
    </source>
</evidence>
<keyword evidence="3" id="KW-1185">Reference proteome</keyword>
<gene>
    <name evidence="2" type="ORF">F53441_13659</name>
</gene>
<feature type="region of interest" description="Disordered" evidence="1">
    <location>
        <begin position="1"/>
        <end position="89"/>
    </location>
</feature>
<dbReference type="AlphaFoldDB" id="A0A8H4NQ29"/>
<accession>A0A8H4NQ29</accession>
<evidence type="ECO:0000313" key="2">
    <source>
        <dbReference type="EMBL" id="KAF4434642.1"/>
    </source>
</evidence>
<feature type="compositionally biased region" description="Polar residues" evidence="1">
    <location>
        <begin position="69"/>
        <end position="82"/>
    </location>
</feature>